<keyword evidence="1" id="KW-1133">Transmembrane helix</keyword>
<evidence type="ECO:0000313" key="4">
    <source>
        <dbReference type="WBParaSite" id="PgB32_g015_t05"/>
    </source>
</evidence>
<dbReference type="WBParaSite" id="PgB32_g015_t02">
    <property type="protein sequence ID" value="PgB32_g015_t02"/>
    <property type="gene ID" value="PgB32_g015"/>
</dbReference>
<proteinExistence type="predicted"/>
<reference evidence="3 4" key="1">
    <citation type="submission" date="2022-11" db="UniProtKB">
        <authorList>
            <consortium name="WormBaseParasite"/>
        </authorList>
    </citation>
    <scope>IDENTIFICATION</scope>
</reference>
<evidence type="ECO:0000256" key="1">
    <source>
        <dbReference type="SAM" id="Phobius"/>
    </source>
</evidence>
<organism evidence="2 4">
    <name type="scientific">Parascaris univalens</name>
    <name type="common">Nematode worm</name>
    <dbReference type="NCBI Taxonomy" id="6257"/>
    <lineage>
        <taxon>Eukaryota</taxon>
        <taxon>Metazoa</taxon>
        <taxon>Ecdysozoa</taxon>
        <taxon>Nematoda</taxon>
        <taxon>Chromadorea</taxon>
        <taxon>Rhabditida</taxon>
        <taxon>Spirurina</taxon>
        <taxon>Ascaridomorpha</taxon>
        <taxon>Ascaridoidea</taxon>
        <taxon>Ascarididae</taxon>
        <taxon>Parascaris</taxon>
    </lineage>
</organism>
<evidence type="ECO:0000313" key="3">
    <source>
        <dbReference type="WBParaSite" id="PgB32_g015_t02"/>
    </source>
</evidence>
<sequence>MTTFKHAFRSDLAIATSSCPLHFSPSSHLSHCCLAAARLQVVCRNRQDVCLEKPAQKQSVQLENELIPSSSFLFFLILLLSFLSLRLLSPCFPAIPWKMRCRITLIISIPTLRKKYVVW</sequence>
<dbReference type="Proteomes" id="UP000887569">
    <property type="component" value="Unplaced"/>
</dbReference>
<protein>
    <submittedName>
        <fullName evidence="3 4">Uncharacterized protein</fullName>
    </submittedName>
</protein>
<keyword evidence="1" id="KW-0472">Membrane</keyword>
<evidence type="ECO:0000313" key="2">
    <source>
        <dbReference type="Proteomes" id="UP000887569"/>
    </source>
</evidence>
<dbReference type="WBParaSite" id="PgB32_g015_t05">
    <property type="protein sequence ID" value="PgB32_g015_t05"/>
    <property type="gene ID" value="PgB32_g015"/>
</dbReference>
<accession>A0A914ZWG1</accession>
<dbReference type="AlphaFoldDB" id="A0A914ZWG1"/>
<feature type="transmembrane region" description="Helical" evidence="1">
    <location>
        <begin position="72"/>
        <end position="95"/>
    </location>
</feature>
<keyword evidence="2" id="KW-1185">Reference proteome</keyword>
<name>A0A914ZWG1_PARUN</name>
<keyword evidence="1" id="KW-0812">Transmembrane</keyword>